<dbReference type="Proteomes" id="UP000192769">
    <property type="component" value="Unassembled WGS sequence"/>
</dbReference>
<proteinExistence type="predicted"/>
<keyword evidence="3" id="KW-1185">Reference proteome</keyword>
<protein>
    <submittedName>
        <fullName evidence="2">Uncharacterized protein</fullName>
    </submittedName>
</protein>
<sequence>MICFPRTKRRQEQRDAEAAEDEMEALREELASFFPKKLHQFASPYLPSGIVCTLYSKDAEEAYARLVDSLINAELNAIRHLKAMRWMP</sequence>
<dbReference type="OrthoDB" id="9856480at2"/>
<dbReference type="AlphaFoldDB" id="A0A1V9DJP9"/>
<evidence type="ECO:0000313" key="2">
    <source>
        <dbReference type="EMBL" id="OQP34060.1"/>
    </source>
</evidence>
<accession>A0A1V9DJP9</accession>
<dbReference type="EMBL" id="MWUE01000014">
    <property type="protein sequence ID" value="OQP34060.1"/>
    <property type="molecule type" value="Genomic_DNA"/>
</dbReference>
<name>A0A1V9DJP9_9GAMM</name>
<reference evidence="2 3" key="1">
    <citation type="submission" date="2017-02" db="EMBL/GenBank/DDBJ databases">
        <title>Whole genome shotgun sequence of Pantoea agglomerans strain AS1 isolated from a cycad, Zamia floridana in Central Florida, USA.</title>
        <authorList>
            <person name="Lata P."/>
            <person name="Govindarajan S."/>
            <person name="Qi F."/>
            <person name="Li J.-L."/>
            <person name="Maurya S.K."/>
            <person name="Sahoo M.K."/>
        </authorList>
    </citation>
    <scope>NUCLEOTIDE SEQUENCE [LARGE SCALE GENOMIC DNA]</scope>
    <source>
        <strain evidence="2 3">AS1</strain>
    </source>
</reference>
<organism evidence="2 3">
    <name type="scientific">Pantoea latae</name>
    <dbReference type="NCBI Taxonomy" id="1964541"/>
    <lineage>
        <taxon>Bacteria</taxon>
        <taxon>Pseudomonadati</taxon>
        <taxon>Pseudomonadota</taxon>
        <taxon>Gammaproteobacteria</taxon>
        <taxon>Enterobacterales</taxon>
        <taxon>Erwiniaceae</taxon>
        <taxon>Pantoea</taxon>
    </lineage>
</organism>
<gene>
    <name evidence="2" type="ORF">B2J69_09755</name>
</gene>
<feature type="region of interest" description="Disordered" evidence="1">
    <location>
        <begin position="1"/>
        <end position="20"/>
    </location>
</feature>
<evidence type="ECO:0000256" key="1">
    <source>
        <dbReference type="SAM" id="MobiDB-lite"/>
    </source>
</evidence>
<comment type="caution">
    <text evidence="2">The sequence shown here is derived from an EMBL/GenBank/DDBJ whole genome shotgun (WGS) entry which is preliminary data.</text>
</comment>
<dbReference type="RefSeq" id="WP_081138805.1">
    <property type="nucleotide sequence ID" value="NZ_MWUE01000014.1"/>
</dbReference>
<evidence type="ECO:0000313" key="3">
    <source>
        <dbReference type="Proteomes" id="UP000192769"/>
    </source>
</evidence>